<dbReference type="CDD" id="cd11726">
    <property type="entry name" value="ADDz_ATRX"/>
    <property type="match status" value="1"/>
</dbReference>
<keyword evidence="3" id="KW-0479">Metal-binding</keyword>
<dbReference type="Pfam" id="PF17981">
    <property type="entry name" value="ADD_ATRX"/>
    <property type="match status" value="1"/>
</dbReference>
<feature type="region of interest" description="Disordered" evidence="14">
    <location>
        <begin position="493"/>
        <end position="611"/>
    </location>
</feature>
<feature type="compositionally biased region" description="Polar residues" evidence="14">
    <location>
        <begin position="228"/>
        <end position="241"/>
    </location>
</feature>
<evidence type="ECO:0000256" key="9">
    <source>
        <dbReference type="ARBA" id="ARBA00022840"/>
    </source>
</evidence>
<keyword evidence="7" id="KW-0378">Hydrolase</keyword>
<dbReference type="GO" id="GO:0003678">
    <property type="term" value="F:DNA helicase activity"/>
    <property type="evidence" value="ECO:0007669"/>
    <property type="project" value="UniProtKB-EC"/>
</dbReference>
<keyword evidence="4" id="KW-0547">Nucleotide-binding</keyword>
<keyword evidence="9" id="KW-0067">ATP-binding</keyword>
<evidence type="ECO:0000256" key="8">
    <source>
        <dbReference type="ARBA" id="ARBA00022833"/>
    </source>
</evidence>
<evidence type="ECO:0000256" key="14">
    <source>
        <dbReference type="SAM" id="MobiDB-lite"/>
    </source>
</evidence>
<dbReference type="GO" id="GO:0006281">
    <property type="term" value="P:DNA repair"/>
    <property type="evidence" value="ECO:0007669"/>
    <property type="project" value="UniProtKB-KW"/>
</dbReference>
<feature type="domain" description="PHD-type" evidence="15">
    <location>
        <begin position="88"/>
        <end position="226"/>
    </location>
</feature>
<feature type="region of interest" description="Disordered" evidence="14">
    <location>
        <begin position="1"/>
        <end position="62"/>
    </location>
</feature>
<comment type="catalytic activity">
    <reaction evidence="13">
        <text>ATP + H2O = ADP + phosphate + H(+)</text>
        <dbReference type="Rhea" id="RHEA:13065"/>
        <dbReference type="ChEBI" id="CHEBI:15377"/>
        <dbReference type="ChEBI" id="CHEBI:15378"/>
        <dbReference type="ChEBI" id="CHEBI:30616"/>
        <dbReference type="ChEBI" id="CHEBI:43474"/>
        <dbReference type="ChEBI" id="CHEBI:456216"/>
        <dbReference type="EC" id="3.6.4.12"/>
    </reaction>
</comment>
<feature type="compositionally biased region" description="Basic residues" evidence="14">
    <location>
        <begin position="274"/>
        <end position="291"/>
    </location>
</feature>
<organism evidence="16 17">
    <name type="scientific">Polyplax serrata</name>
    <name type="common">Common mouse louse</name>
    <dbReference type="NCBI Taxonomy" id="468196"/>
    <lineage>
        <taxon>Eukaryota</taxon>
        <taxon>Metazoa</taxon>
        <taxon>Ecdysozoa</taxon>
        <taxon>Arthropoda</taxon>
        <taxon>Hexapoda</taxon>
        <taxon>Insecta</taxon>
        <taxon>Pterygota</taxon>
        <taxon>Neoptera</taxon>
        <taxon>Paraneoptera</taxon>
        <taxon>Psocodea</taxon>
        <taxon>Troctomorpha</taxon>
        <taxon>Phthiraptera</taxon>
        <taxon>Anoplura</taxon>
        <taxon>Polyplacidae</taxon>
        <taxon>Polyplax</taxon>
    </lineage>
</organism>
<dbReference type="GO" id="GO:0016787">
    <property type="term" value="F:hydrolase activity"/>
    <property type="evidence" value="ECO:0007669"/>
    <property type="project" value="UniProtKB-KW"/>
</dbReference>
<dbReference type="Gene3D" id="3.30.40.10">
    <property type="entry name" value="Zinc/RING finger domain, C3HC4 (zinc finger)"/>
    <property type="match status" value="1"/>
</dbReference>
<name>A0AAN8SEB0_POLSC</name>
<dbReference type="GO" id="GO:0005524">
    <property type="term" value="F:ATP binding"/>
    <property type="evidence" value="ECO:0007669"/>
    <property type="project" value="UniProtKB-KW"/>
</dbReference>
<protein>
    <recommendedName>
        <fullName evidence="15">PHD-type domain-containing protein</fullName>
    </recommendedName>
</protein>
<dbReference type="InterPro" id="IPR011011">
    <property type="entry name" value="Znf_FYVE_PHD"/>
</dbReference>
<keyword evidence="12" id="KW-0539">Nucleus</keyword>
<dbReference type="AlphaFoldDB" id="A0AAN8SEB0"/>
<feature type="compositionally biased region" description="Polar residues" evidence="14">
    <location>
        <begin position="293"/>
        <end position="307"/>
    </location>
</feature>
<feature type="compositionally biased region" description="Basic and acidic residues" evidence="14">
    <location>
        <begin position="243"/>
        <end position="254"/>
    </location>
</feature>
<evidence type="ECO:0000256" key="11">
    <source>
        <dbReference type="ARBA" id="ARBA00023204"/>
    </source>
</evidence>
<keyword evidence="11" id="KW-0234">DNA repair</keyword>
<dbReference type="PANTHER" id="PTHR46357:SF1">
    <property type="entry name" value="TRANSCRIPTIONAL REGULATOR ATRX"/>
    <property type="match status" value="1"/>
</dbReference>
<evidence type="ECO:0000256" key="6">
    <source>
        <dbReference type="ARBA" id="ARBA00022771"/>
    </source>
</evidence>
<feature type="compositionally biased region" description="Basic and acidic residues" evidence="14">
    <location>
        <begin position="588"/>
        <end position="604"/>
    </location>
</feature>
<evidence type="ECO:0000256" key="10">
    <source>
        <dbReference type="ARBA" id="ARBA00023125"/>
    </source>
</evidence>
<dbReference type="InterPro" id="IPR052131">
    <property type="entry name" value="ATRX_domain-containing"/>
</dbReference>
<comment type="subcellular location">
    <subcellularLocation>
        <location evidence="1">Nucleus</location>
    </subcellularLocation>
</comment>
<evidence type="ECO:0000313" key="17">
    <source>
        <dbReference type="Proteomes" id="UP001372834"/>
    </source>
</evidence>
<dbReference type="InterPro" id="IPR013083">
    <property type="entry name" value="Znf_RING/FYVE/PHD"/>
</dbReference>
<keyword evidence="10" id="KW-0238">DNA-binding</keyword>
<keyword evidence="6" id="KW-0863">Zinc-finger</keyword>
<feature type="compositionally biased region" description="Basic residues" evidence="14">
    <location>
        <begin position="1"/>
        <end position="19"/>
    </location>
</feature>
<evidence type="ECO:0000256" key="12">
    <source>
        <dbReference type="ARBA" id="ARBA00023242"/>
    </source>
</evidence>
<comment type="caution">
    <text evidence="16">The sequence shown here is derived from an EMBL/GenBank/DDBJ whole genome shotgun (WGS) entry which is preliminary data.</text>
</comment>
<dbReference type="GO" id="GO:0005721">
    <property type="term" value="C:pericentric heterochromatin"/>
    <property type="evidence" value="ECO:0007669"/>
    <property type="project" value="TreeGrafter"/>
</dbReference>
<dbReference type="EMBL" id="JAWJWE010000001">
    <property type="protein sequence ID" value="KAK6645448.1"/>
    <property type="molecule type" value="Genomic_DNA"/>
</dbReference>
<keyword evidence="5" id="KW-0227">DNA damage</keyword>
<feature type="compositionally biased region" description="Low complexity" evidence="14">
    <location>
        <begin position="255"/>
        <end position="264"/>
    </location>
</feature>
<dbReference type="GO" id="GO:0005634">
    <property type="term" value="C:nucleus"/>
    <property type="evidence" value="ECO:0007669"/>
    <property type="project" value="UniProtKB-SubCell"/>
</dbReference>
<dbReference type="PANTHER" id="PTHR46357">
    <property type="entry name" value="TRANSCRIPTIONAL REGULATOR ATRX"/>
    <property type="match status" value="1"/>
</dbReference>
<comment type="similarity">
    <text evidence="2">Belongs to the SNF2/RAD54 helicase family.</text>
</comment>
<sequence>MGSKFRNFKKQKNNNKLHKQCVTLTSSDEDVQHTNNDSLNKHRSVSKNLKESPAKGTPKKMQTPKDILEKMKVTEEELQYRKKERTKLNSVQNESKMFKCTKCQFNFETLITEHSIVFTHPLMDVLMCSDCCEYYGNGDFSLDSDNEDKYCRWCGEGGTIFTCSKCICGFCSKCVKKHFGKLELKRVQEEDDWLCYFCNPKPLWHLRFICSLAKKKCEEKIEKETSRTPSKNNSITICTNSKSKHDNEENKQVESEGSSSSESEAFQSTEKEKQKAHRKSNKKKLMKRKRANLSDSLGSNHSSIQKPQSKKVKHNMDSDSDGFFAQKRTKGSPHLELLDEEIEESSKSKKAKTIEKLEELLKLSQYQMVFSSNWSKKKLTEIRKGLEGEGNIHVKKELEKIKWYFSTVASYFVGFSNSIDSLEKEYHCTEEKLEPEPDSAACSSSYAPVLKFLDFVVNQVNMFNEKGISLNDLMQCELYEDNKIIGLRKKNVEKNQDSCKSEPGGVNTNDKVPSETTSKEQEPSTTNLAETVEPKSTAEKKPSKETHDKQTTAENNKIVGKQVNNSNANKSDSDSDEPTLRICLSELDESKDSSKTEEKEKEDFSQTPLRDEDIETIINILKEP</sequence>
<dbReference type="GO" id="GO:0010468">
    <property type="term" value="P:regulation of gene expression"/>
    <property type="evidence" value="ECO:0007669"/>
    <property type="project" value="UniProtKB-ARBA"/>
</dbReference>
<evidence type="ECO:0000256" key="7">
    <source>
        <dbReference type="ARBA" id="ARBA00022801"/>
    </source>
</evidence>
<dbReference type="GO" id="GO:0008270">
    <property type="term" value="F:zinc ion binding"/>
    <property type="evidence" value="ECO:0007669"/>
    <property type="project" value="UniProtKB-KW"/>
</dbReference>
<dbReference type="GO" id="GO:0031490">
    <property type="term" value="F:chromatin DNA binding"/>
    <property type="evidence" value="ECO:0007669"/>
    <property type="project" value="TreeGrafter"/>
</dbReference>
<evidence type="ECO:0000256" key="3">
    <source>
        <dbReference type="ARBA" id="ARBA00022723"/>
    </source>
</evidence>
<feature type="compositionally biased region" description="Basic and acidic residues" evidence="14">
    <location>
        <begin position="532"/>
        <end position="551"/>
    </location>
</feature>
<evidence type="ECO:0000256" key="4">
    <source>
        <dbReference type="ARBA" id="ARBA00022741"/>
    </source>
</evidence>
<evidence type="ECO:0000313" key="16">
    <source>
        <dbReference type="EMBL" id="KAK6645448.1"/>
    </source>
</evidence>
<dbReference type="SUPFAM" id="SSF57903">
    <property type="entry name" value="FYVE/PHD zinc finger"/>
    <property type="match status" value="1"/>
</dbReference>
<proteinExistence type="inferred from homology"/>
<feature type="region of interest" description="Disordered" evidence="14">
    <location>
        <begin position="228"/>
        <end position="317"/>
    </location>
</feature>
<dbReference type="Proteomes" id="UP001372834">
    <property type="component" value="Unassembled WGS sequence"/>
</dbReference>
<dbReference type="InterPro" id="IPR025766">
    <property type="entry name" value="ADD"/>
</dbReference>
<evidence type="ECO:0000256" key="13">
    <source>
        <dbReference type="ARBA" id="ARBA00047995"/>
    </source>
</evidence>
<keyword evidence="8" id="KW-0862">Zinc</keyword>
<gene>
    <name evidence="16" type="ORF">RUM43_001725</name>
</gene>
<evidence type="ECO:0000256" key="1">
    <source>
        <dbReference type="ARBA" id="ARBA00004123"/>
    </source>
</evidence>
<evidence type="ECO:0000259" key="15">
    <source>
        <dbReference type="PROSITE" id="PS51533"/>
    </source>
</evidence>
<evidence type="ECO:0000256" key="2">
    <source>
        <dbReference type="ARBA" id="ARBA00007025"/>
    </source>
</evidence>
<reference evidence="16 17" key="1">
    <citation type="submission" date="2023-10" db="EMBL/GenBank/DDBJ databases">
        <title>Genomes of two closely related lineages of the louse Polyplax serrata with different host specificities.</title>
        <authorList>
            <person name="Martinu J."/>
            <person name="Tarabai H."/>
            <person name="Stefka J."/>
            <person name="Hypsa V."/>
        </authorList>
    </citation>
    <scope>NUCLEOTIDE SEQUENCE [LARGE SCALE GENOMIC DNA]</scope>
    <source>
        <strain evidence="16">HR10_N</strain>
    </source>
</reference>
<dbReference type="PROSITE" id="PS51533">
    <property type="entry name" value="ADD"/>
    <property type="match status" value="1"/>
</dbReference>
<accession>A0AAN8SEB0</accession>
<dbReference type="GO" id="GO:0006338">
    <property type="term" value="P:chromatin remodeling"/>
    <property type="evidence" value="ECO:0007669"/>
    <property type="project" value="TreeGrafter"/>
</dbReference>
<dbReference type="GO" id="GO:0031297">
    <property type="term" value="P:replication fork processing"/>
    <property type="evidence" value="ECO:0007669"/>
    <property type="project" value="TreeGrafter"/>
</dbReference>
<feature type="compositionally biased region" description="Polar residues" evidence="14">
    <location>
        <begin position="506"/>
        <end position="516"/>
    </location>
</feature>
<dbReference type="InterPro" id="IPR041430">
    <property type="entry name" value="ADD_ATRX"/>
</dbReference>
<evidence type="ECO:0000256" key="5">
    <source>
        <dbReference type="ARBA" id="ARBA00022763"/>
    </source>
</evidence>